<reference evidence="4" key="1">
    <citation type="submission" date="2021-09" db="EMBL/GenBank/DDBJ databases">
        <title>Network and meta-omics reveal the key degrader and cooperation patterns in an efficient 1,4-dioxane-degrading microbial community.</title>
        <authorList>
            <person name="Dai C."/>
        </authorList>
    </citation>
    <scope>NUCLEOTIDE SEQUENCE</scope>
    <source>
        <strain evidence="4">ZM13</strain>
    </source>
</reference>
<proteinExistence type="inferred from homology"/>
<accession>A0A9E7A533</accession>
<evidence type="ECO:0000313" key="5">
    <source>
        <dbReference type="Proteomes" id="UP000831684"/>
    </source>
</evidence>
<comment type="similarity">
    <text evidence="1">Belongs to the glycosyltransferase group 1 family. Glycosyltransferase 4 subfamily.</text>
</comment>
<evidence type="ECO:0000256" key="3">
    <source>
        <dbReference type="ARBA" id="ARBA00022679"/>
    </source>
</evidence>
<dbReference type="Proteomes" id="UP000831684">
    <property type="component" value="Chromosome"/>
</dbReference>
<dbReference type="RefSeq" id="WP_244375829.1">
    <property type="nucleotide sequence ID" value="NZ_CP083239.1"/>
</dbReference>
<evidence type="ECO:0000313" key="4">
    <source>
        <dbReference type="EMBL" id="UOK69693.1"/>
    </source>
</evidence>
<name>A0A9E7A533_9HYPH</name>
<keyword evidence="3" id="KW-0808">Transferase</keyword>
<dbReference type="CDD" id="cd03801">
    <property type="entry name" value="GT4_PimA-like"/>
    <property type="match status" value="1"/>
</dbReference>
<dbReference type="EMBL" id="CP083239">
    <property type="protein sequence ID" value="UOK69693.1"/>
    <property type="molecule type" value="Genomic_DNA"/>
</dbReference>
<keyword evidence="2" id="KW-0328">Glycosyltransferase</keyword>
<dbReference type="Gene3D" id="3.40.50.2000">
    <property type="entry name" value="Glycogen Phosphorylase B"/>
    <property type="match status" value="2"/>
</dbReference>
<sequence length="358" mass="39317">MTEKAAIEPARLEVVAPNFKRRLSGVTSTLERVLPYQAREVGIAAFGPGLAAHVPRIGLGMFRHFWGRPARRPCRIWHARRNVEMLGGVVLRDVLRMRLGLVFTSASQRRHTRWSRFLIARMDAVISTSAKTADYLKRASTVIHHGIDMGSFAPAPDKAAARRAVGLPESLNMIGCFGRIRAQKGTDVFVDALIRVLPDHPGWGGVVLGRATGAHTAFFAEQRAKVEKAGLADRILFPGEVATSDIARWYRALDLYVAPQRWEGFGVTPLEAMACAVPVVATRVGAFEELVVEGRTGAIIPPGDVPAMAEAVAAFVQRDDADRAAMADASRRHVVDNHSIETEARRINAVYDEVWSRF</sequence>
<dbReference type="AlphaFoldDB" id="A0A9E7A533"/>
<organism evidence="4 5">
    <name type="scientific">Ancylobacter polymorphus</name>
    <dbReference type="NCBI Taxonomy" id="223390"/>
    <lineage>
        <taxon>Bacteria</taxon>
        <taxon>Pseudomonadati</taxon>
        <taxon>Pseudomonadota</taxon>
        <taxon>Alphaproteobacteria</taxon>
        <taxon>Hyphomicrobiales</taxon>
        <taxon>Xanthobacteraceae</taxon>
        <taxon>Ancylobacter</taxon>
    </lineage>
</organism>
<dbReference type="Pfam" id="PF13692">
    <property type="entry name" value="Glyco_trans_1_4"/>
    <property type="match status" value="1"/>
</dbReference>
<protein>
    <submittedName>
        <fullName evidence="4">Glycosyltransferase family 4 protein</fullName>
    </submittedName>
</protein>
<evidence type="ECO:0000256" key="1">
    <source>
        <dbReference type="ARBA" id="ARBA00009481"/>
    </source>
</evidence>
<dbReference type="PANTHER" id="PTHR12526:SF640">
    <property type="entry name" value="COLANIC ACID BIOSYNTHESIS GLYCOSYLTRANSFERASE WCAL-RELATED"/>
    <property type="match status" value="1"/>
</dbReference>
<dbReference type="SUPFAM" id="SSF53756">
    <property type="entry name" value="UDP-Glycosyltransferase/glycogen phosphorylase"/>
    <property type="match status" value="1"/>
</dbReference>
<dbReference type="KEGG" id="apol:K9D25_13125"/>
<gene>
    <name evidence="4" type="ORF">K9D25_13125</name>
</gene>
<evidence type="ECO:0000256" key="2">
    <source>
        <dbReference type="ARBA" id="ARBA00022676"/>
    </source>
</evidence>
<dbReference type="PANTHER" id="PTHR12526">
    <property type="entry name" value="GLYCOSYLTRANSFERASE"/>
    <property type="match status" value="1"/>
</dbReference>
<dbReference type="GO" id="GO:0016757">
    <property type="term" value="F:glycosyltransferase activity"/>
    <property type="evidence" value="ECO:0007669"/>
    <property type="project" value="UniProtKB-KW"/>
</dbReference>